<dbReference type="InterPro" id="IPR012338">
    <property type="entry name" value="Beta-lactam/transpept-like"/>
</dbReference>
<gene>
    <name evidence="3" type="ORF">HJO_12686</name>
</gene>
<dbReference type="PANTHER" id="PTHR43283:SF7">
    <property type="entry name" value="BETA-LACTAMASE-RELATED DOMAIN-CONTAINING PROTEIN"/>
    <property type="match status" value="1"/>
</dbReference>
<keyword evidence="4" id="KW-1185">Reference proteome</keyword>
<evidence type="ECO:0000256" key="1">
    <source>
        <dbReference type="SAM" id="SignalP"/>
    </source>
</evidence>
<feature type="chain" id="PRO_5001572463" evidence="1">
    <location>
        <begin position="24"/>
        <end position="503"/>
    </location>
</feature>
<comment type="caution">
    <text evidence="3">The sequence shown here is derived from an EMBL/GenBank/DDBJ whole genome shotgun (WGS) entry which is preliminary data.</text>
</comment>
<evidence type="ECO:0000259" key="2">
    <source>
        <dbReference type="Pfam" id="PF00144"/>
    </source>
</evidence>
<dbReference type="OrthoDB" id="9814204at2"/>
<sequence>MRAMSAVIVSLAVLAMSAVPALAQEGGNTDEMDSALAAGWKAAFTCSGLFTAGQTLAEIEDNELDGIYQDYQRAYDRLPPVRVDTAMKTVSVTYSPDMPPRIAAWRPGYGCTQLPIGAGEGAIAYLPHFTTWPIVPSEDRGSAIGANVKVSLRTEEAERLDLPVSSAFDERTYGNGTRTSAVVVVRDGQIVAERYARGIDHETPQRTWSAGKSIAATILGVARRNGHIDIDYPAVISAWNNGADPRRAITIRNLMHMASGLDSGESGSRTDRIYFGGGRVVDQAAGKVLEAVPGTRFKYANDDTLIAMRAFREALKDDDAFHRFPYEKLLTKIGAVHTTMEIDWNGDFIASSQVWSTARDLARVGQLYLQDGMWGNERLLPEGWAEFVRTPAPVQPATGPGYGAQFWLMNDAAGVPEGTFYMAGNRGQYVVIVPSMNAIIVRRGYDVNGGARFDINSFTRDVLLGLQAAEDERAAQLATAEAESEEAEAKLPYKERIKQRFGQ</sequence>
<evidence type="ECO:0000313" key="4">
    <source>
        <dbReference type="Proteomes" id="UP000025171"/>
    </source>
</evidence>
<accession>A0A059FJB5</accession>
<dbReference type="PATRIC" id="fig|1280950.3.peg.2541"/>
<protein>
    <submittedName>
        <fullName evidence="3">Beta-lactamase</fullName>
    </submittedName>
</protein>
<dbReference type="AlphaFoldDB" id="A0A059FJB5"/>
<proteinExistence type="predicted"/>
<dbReference type="RefSeq" id="WP_051618574.1">
    <property type="nucleotide sequence ID" value="NZ_ARYK01000006.1"/>
</dbReference>
<dbReference type="InterPro" id="IPR001466">
    <property type="entry name" value="Beta-lactam-related"/>
</dbReference>
<dbReference type="Pfam" id="PF00144">
    <property type="entry name" value="Beta-lactamase"/>
    <property type="match status" value="1"/>
</dbReference>
<reference evidence="3 4" key="1">
    <citation type="journal article" date="2014" name="Antonie Van Leeuwenhoek">
        <title>Hyphomonas beringensis sp. nov. and Hyphomonas chukchiensis sp. nov., isolated from surface seawater of the Bering Sea and Chukchi Sea.</title>
        <authorList>
            <person name="Li C."/>
            <person name="Lai Q."/>
            <person name="Li G."/>
            <person name="Dong C."/>
            <person name="Wang J."/>
            <person name="Liao Y."/>
            <person name="Shao Z."/>
        </authorList>
    </citation>
    <scope>NUCLEOTIDE SEQUENCE [LARGE SCALE GENOMIC DNA]</scope>
    <source>
        <strain evidence="3 4">MHS-2</strain>
    </source>
</reference>
<dbReference type="EMBL" id="ARYK01000006">
    <property type="protein sequence ID" value="KCZ90707.1"/>
    <property type="molecule type" value="Genomic_DNA"/>
</dbReference>
<feature type="signal peptide" evidence="1">
    <location>
        <begin position="1"/>
        <end position="23"/>
    </location>
</feature>
<name>A0A059FJB5_9PROT</name>
<dbReference type="Gene3D" id="3.40.710.10">
    <property type="entry name" value="DD-peptidase/beta-lactamase superfamily"/>
    <property type="match status" value="1"/>
</dbReference>
<organism evidence="3 4">
    <name type="scientific">Hyphomonas johnsonii MHS-2</name>
    <dbReference type="NCBI Taxonomy" id="1280950"/>
    <lineage>
        <taxon>Bacteria</taxon>
        <taxon>Pseudomonadati</taxon>
        <taxon>Pseudomonadota</taxon>
        <taxon>Alphaproteobacteria</taxon>
        <taxon>Hyphomonadales</taxon>
        <taxon>Hyphomonadaceae</taxon>
        <taxon>Hyphomonas</taxon>
    </lineage>
</organism>
<dbReference type="eggNOG" id="COG1680">
    <property type="taxonomic scope" value="Bacteria"/>
</dbReference>
<dbReference type="SUPFAM" id="SSF56601">
    <property type="entry name" value="beta-lactamase/transpeptidase-like"/>
    <property type="match status" value="1"/>
</dbReference>
<dbReference type="Proteomes" id="UP000025171">
    <property type="component" value="Unassembled WGS sequence"/>
</dbReference>
<dbReference type="PANTHER" id="PTHR43283">
    <property type="entry name" value="BETA-LACTAMASE-RELATED"/>
    <property type="match status" value="1"/>
</dbReference>
<dbReference type="STRING" id="1280950.HJO_12686"/>
<evidence type="ECO:0000313" key="3">
    <source>
        <dbReference type="EMBL" id="KCZ90707.1"/>
    </source>
</evidence>
<feature type="domain" description="Beta-lactamase-related" evidence="2">
    <location>
        <begin position="168"/>
        <end position="441"/>
    </location>
</feature>
<dbReference type="InterPro" id="IPR050789">
    <property type="entry name" value="Diverse_Enzym_Activities"/>
</dbReference>
<keyword evidence="1" id="KW-0732">Signal</keyword>